<evidence type="ECO:0000313" key="9">
    <source>
        <dbReference type="Proteomes" id="UP001396334"/>
    </source>
</evidence>
<dbReference type="Pfam" id="PF17181">
    <property type="entry name" value="EPF"/>
    <property type="match status" value="1"/>
</dbReference>
<evidence type="ECO:0000256" key="7">
    <source>
        <dbReference type="RuleBase" id="RU367102"/>
    </source>
</evidence>
<name>A0ABR2AE42_9ROSI</name>
<dbReference type="Proteomes" id="UP001396334">
    <property type="component" value="Unassembled WGS sequence"/>
</dbReference>
<sequence>MLLFPPIVFSLPSNITTPSLRNKQDPMASFKHHPLELKVAAVLNAMLIFYLTFSPSKSGKKNTPLNLTVGSVSVPGNNDNSSKQEKMVLGSWPPRCANKCFSCRPCMAALVASPNHRNTRSSSYQGDESYYLLAWKCKCGNKFFQP</sequence>
<comment type="similarity">
    <text evidence="2 7">Belongs to the plant cysteine rich small secretory peptide family. Epidermal patterning factor subfamily.</text>
</comment>
<keyword evidence="9" id="KW-1185">Reference proteome</keyword>
<keyword evidence="5" id="KW-0732">Signal</keyword>
<evidence type="ECO:0000256" key="3">
    <source>
        <dbReference type="ARBA" id="ARBA00022473"/>
    </source>
</evidence>
<evidence type="ECO:0000256" key="6">
    <source>
        <dbReference type="ARBA" id="ARBA00023157"/>
    </source>
</evidence>
<accession>A0ABR2AE42</accession>
<dbReference type="EMBL" id="JBBPBN010000263">
    <property type="protein sequence ID" value="KAK8491195.1"/>
    <property type="molecule type" value="Genomic_DNA"/>
</dbReference>
<proteinExistence type="inferred from homology"/>
<keyword evidence="6" id="KW-1015">Disulfide bond</keyword>
<reference evidence="8 9" key="1">
    <citation type="journal article" date="2024" name="G3 (Bethesda)">
        <title>Genome assembly of Hibiscus sabdariffa L. provides insights into metabolisms of medicinal natural products.</title>
        <authorList>
            <person name="Kim T."/>
        </authorList>
    </citation>
    <scope>NUCLEOTIDE SEQUENCE [LARGE SCALE GENOMIC DNA]</scope>
    <source>
        <strain evidence="8">TK-2024</strain>
        <tissue evidence="8">Old leaves</tissue>
    </source>
</reference>
<evidence type="ECO:0000313" key="8">
    <source>
        <dbReference type="EMBL" id="KAK8491195.1"/>
    </source>
</evidence>
<evidence type="ECO:0000256" key="4">
    <source>
        <dbReference type="ARBA" id="ARBA00022525"/>
    </source>
</evidence>
<evidence type="ECO:0000256" key="2">
    <source>
        <dbReference type="ARBA" id="ARBA00008127"/>
    </source>
</evidence>
<organism evidence="8 9">
    <name type="scientific">Hibiscus sabdariffa</name>
    <name type="common">roselle</name>
    <dbReference type="NCBI Taxonomy" id="183260"/>
    <lineage>
        <taxon>Eukaryota</taxon>
        <taxon>Viridiplantae</taxon>
        <taxon>Streptophyta</taxon>
        <taxon>Embryophyta</taxon>
        <taxon>Tracheophyta</taxon>
        <taxon>Spermatophyta</taxon>
        <taxon>Magnoliopsida</taxon>
        <taxon>eudicotyledons</taxon>
        <taxon>Gunneridae</taxon>
        <taxon>Pentapetalae</taxon>
        <taxon>rosids</taxon>
        <taxon>malvids</taxon>
        <taxon>Malvales</taxon>
        <taxon>Malvaceae</taxon>
        <taxon>Malvoideae</taxon>
        <taxon>Hibiscus</taxon>
    </lineage>
</organism>
<gene>
    <name evidence="8" type="ORF">V6N11_037958</name>
</gene>
<dbReference type="InterPro" id="IPR039455">
    <property type="entry name" value="EPFL"/>
</dbReference>
<evidence type="ECO:0000256" key="1">
    <source>
        <dbReference type="ARBA" id="ARBA00004613"/>
    </source>
</evidence>
<dbReference type="PANTHER" id="PTHR33109">
    <property type="entry name" value="EPIDERMAL PATTERNING FACTOR-LIKE PROTEIN 4"/>
    <property type="match status" value="1"/>
</dbReference>
<comment type="caution">
    <text evidence="8">The sequence shown here is derived from an EMBL/GenBank/DDBJ whole genome shotgun (WGS) entry which is preliminary data.</text>
</comment>
<protein>
    <recommendedName>
        <fullName evidence="7">Epidermal patterning factor-like protein</fullName>
    </recommendedName>
</protein>
<keyword evidence="3 7" id="KW-0217">Developmental protein</keyword>
<comment type="subcellular location">
    <subcellularLocation>
        <location evidence="1 7">Secreted</location>
    </subcellularLocation>
</comment>
<comment type="function">
    <text evidence="7">Controls stomatal patterning.</text>
</comment>
<dbReference type="PANTHER" id="PTHR33109:SF60">
    <property type="entry name" value="EPIDERMAL PATTERNING FACTOR-LIKE PROTEIN 8"/>
    <property type="match status" value="1"/>
</dbReference>
<evidence type="ECO:0000256" key="5">
    <source>
        <dbReference type="ARBA" id="ARBA00022729"/>
    </source>
</evidence>
<keyword evidence="4 7" id="KW-0964">Secreted</keyword>